<feature type="region of interest" description="Disordered" evidence="5">
    <location>
        <begin position="349"/>
        <end position="378"/>
    </location>
</feature>
<keyword evidence="2 6" id="KW-0812">Transmembrane</keyword>
<dbReference type="Proteomes" id="UP000708208">
    <property type="component" value="Unassembled WGS sequence"/>
</dbReference>
<feature type="transmembrane region" description="Helical" evidence="6">
    <location>
        <begin position="176"/>
        <end position="199"/>
    </location>
</feature>
<dbReference type="Pfam" id="PF03619">
    <property type="entry name" value="Solute_trans_a"/>
    <property type="match status" value="1"/>
</dbReference>
<accession>A0A8J2K5A4</accession>
<feature type="transmembrane region" description="Helical" evidence="6">
    <location>
        <begin position="143"/>
        <end position="164"/>
    </location>
</feature>
<feature type="transmembrane region" description="Helical" evidence="6">
    <location>
        <begin position="54"/>
        <end position="72"/>
    </location>
</feature>
<feature type="transmembrane region" description="Helical" evidence="6">
    <location>
        <begin position="220"/>
        <end position="240"/>
    </location>
</feature>
<organism evidence="7 8">
    <name type="scientific">Allacma fusca</name>
    <dbReference type="NCBI Taxonomy" id="39272"/>
    <lineage>
        <taxon>Eukaryota</taxon>
        <taxon>Metazoa</taxon>
        <taxon>Ecdysozoa</taxon>
        <taxon>Arthropoda</taxon>
        <taxon>Hexapoda</taxon>
        <taxon>Collembola</taxon>
        <taxon>Symphypleona</taxon>
        <taxon>Sminthuridae</taxon>
        <taxon>Allacma</taxon>
    </lineage>
</organism>
<sequence>MVVPLFCQMEIVDSAICDAFVCSCINSLPITFWEITQHLVHYTKPYLQKHVIRILWMVPIYALDAWLGLIAPNFSIYMNSMRECYEAYVIYNFMKFLLNYLNAEMDLEANLELKQQVHHIVPLCCMRDWEMGREFVHKCKHGILQYTVFRPATTFIAFVCHFSGVYGEGEFRADAAFPYIIAVNNLSQFVAMYCLVLFYKANKDELAPMKPIGKFLCIKAVVFFSFFQGVAITILINAGLLTNIFGTTEQPDVKDISSSLQNFLICIEMFLAAIAHHYAFSYKAYVDLAAEQPNCCQSFCQMWDVSDVKDDVLEHYGVITTQARNLLPSKVYKHPGGLREERAHLLSTSDGADYSGDSGVSTSTLPRPIQAARSASLQ</sequence>
<comment type="caution">
    <text evidence="7">The sequence shown here is derived from an EMBL/GenBank/DDBJ whole genome shotgun (WGS) entry which is preliminary data.</text>
</comment>
<dbReference type="PANTHER" id="PTHR23423">
    <property type="entry name" value="ORGANIC SOLUTE TRANSPORTER-RELATED"/>
    <property type="match status" value="1"/>
</dbReference>
<dbReference type="OrthoDB" id="5348404at2759"/>
<proteinExistence type="predicted"/>
<dbReference type="InterPro" id="IPR005178">
    <property type="entry name" value="Ostalpha/TMEM184C"/>
</dbReference>
<dbReference type="AlphaFoldDB" id="A0A8J2K5A4"/>
<evidence type="ECO:0000256" key="5">
    <source>
        <dbReference type="SAM" id="MobiDB-lite"/>
    </source>
</evidence>
<keyword evidence="3 6" id="KW-1133">Transmembrane helix</keyword>
<keyword evidence="8" id="KW-1185">Reference proteome</keyword>
<dbReference type="EMBL" id="CAJVCH010219104">
    <property type="protein sequence ID" value="CAG7731744.1"/>
    <property type="molecule type" value="Genomic_DNA"/>
</dbReference>
<evidence type="ECO:0000256" key="4">
    <source>
        <dbReference type="ARBA" id="ARBA00023136"/>
    </source>
</evidence>
<evidence type="ECO:0000256" key="2">
    <source>
        <dbReference type="ARBA" id="ARBA00022692"/>
    </source>
</evidence>
<dbReference type="GO" id="GO:0016020">
    <property type="term" value="C:membrane"/>
    <property type="evidence" value="ECO:0007669"/>
    <property type="project" value="UniProtKB-SubCell"/>
</dbReference>
<evidence type="ECO:0008006" key="9">
    <source>
        <dbReference type="Google" id="ProtNLM"/>
    </source>
</evidence>
<gene>
    <name evidence="7" type="ORF">AFUS01_LOCUS20318</name>
</gene>
<evidence type="ECO:0000313" key="7">
    <source>
        <dbReference type="EMBL" id="CAG7731744.1"/>
    </source>
</evidence>
<dbReference type="SMART" id="SM01417">
    <property type="entry name" value="Solute_trans_a"/>
    <property type="match status" value="1"/>
</dbReference>
<evidence type="ECO:0000313" key="8">
    <source>
        <dbReference type="Proteomes" id="UP000708208"/>
    </source>
</evidence>
<protein>
    <recommendedName>
        <fullName evidence="9">Transmembrane protein 184C</fullName>
    </recommendedName>
</protein>
<evidence type="ECO:0000256" key="1">
    <source>
        <dbReference type="ARBA" id="ARBA00004141"/>
    </source>
</evidence>
<reference evidence="7" key="1">
    <citation type="submission" date="2021-06" db="EMBL/GenBank/DDBJ databases">
        <authorList>
            <person name="Hodson N. C."/>
            <person name="Mongue J. A."/>
            <person name="Jaron S. K."/>
        </authorList>
    </citation>
    <scope>NUCLEOTIDE SEQUENCE</scope>
</reference>
<keyword evidence="4 6" id="KW-0472">Membrane</keyword>
<evidence type="ECO:0000256" key="6">
    <source>
        <dbReference type="SAM" id="Phobius"/>
    </source>
</evidence>
<feature type="transmembrane region" description="Helical" evidence="6">
    <location>
        <begin position="260"/>
        <end position="280"/>
    </location>
</feature>
<comment type="subcellular location">
    <subcellularLocation>
        <location evidence="1">Membrane</location>
        <topology evidence="1">Multi-pass membrane protein</topology>
    </subcellularLocation>
</comment>
<name>A0A8J2K5A4_9HEXA</name>
<evidence type="ECO:0000256" key="3">
    <source>
        <dbReference type="ARBA" id="ARBA00022989"/>
    </source>
</evidence>